<dbReference type="InterPro" id="IPR029044">
    <property type="entry name" value="Nucleotide-diphossugar_trans"/>
</dbReference>
<dbReference type="GO" id="GO:0016779">
    <property type="term" value="F:nucleotidyltransferase activity"/>
    <property type="evidence" value="ECO:0007669"/>
    <property type="project" value="UniProtKB-KW"/>
</dbReference>
<dbReference type="InterPro" id="IPR003329">
    <property type="entry name" value="Cytidylyl_trans"/>
</dbReference>
<dbReference type="PANTHER" id="PTHR21485">
    <property type="entry name" value="HAD SUPERFAMILY MEMBERS CMAS AND KDSC"/>
    <property type="match status" value="1"/>
</dbReference>
<dbReference type="CDD" id="cd02513">
    <property type="entry name" value="CMP-NeuAc_Synthase"/>
    <property type="match status" value="1"/>
</dbReference>
<keyword evidence="1" id="KW-0808">Transferase</keyword>
<accession>A0ABN1LJD2</accession>
<dbReference type="Gene3D" id="3.90.550.10">
    <property type="entry name" value="Spore Coat Polysaccharide Biosynthesis Protein SpsA, Chain A"/>
    <property type="match status" value="1"/>
</dbReference>
<proteinExistence type="predicted"/>
<gene>
    <name evidence="1" type="ORF">GCM10009114_20120</name>
</gene>
<keyword evidence="2" id="KW-1185">Reference proteome</keyword>
<dbReference type="RefSeq" id="WP_343859453.1">
    <property type="nucleotide sequence ID" value="NZ_BAAAFD010000005.1"/>
</dbReference>
<evidence type="ECO:0000313" key="2">
    <source>
        <dbReference type="Proteomes" id="UP001500359"/>
    </source>
</evidence>
<reference evidence="1 2" key="1">
    <citation type="journal article" date="2019" name="Int. J. Syst. Evol. Microbiol.">
        <title>The Global Catalogue of Microorganisms (GCM) 10K type strain sequencing project: providing services to taxonomists for standard genome sequencing and annotation.</title>
        <authorList>
            <consortium name="The Broad Institute Genomics Platform"/>
            <consortium name="The Broad Institute Genome Sequencing Center for Infectious Disease"/>
            <person name="Wu L."/>
            <person name="Ma J."/>
        </authorList>
    </citation>
    <scope>NUCLEOTIDE SEQUENCE [LARGE SCALE GENOMIC DNA]</scope>
    <source>
        <strain evidence="1 2">JCM 15896</strain>
    </source>
</reference>
<dbReference type="Pfam" id="PF02348">
    <property type="entry name" value="CTP_transf_3"/>
    <property type="match status" value="1"/>
</dbReference>
<comment type="caution">
    <text evidence="1">The sequence shown here is derived from an EMBL/GenBank/DDBJ whole genome shotgun (WGS) entry which is preliminary data.</text>
</comment>
<evidence type="ECO:0000313" key="1">
    <source>
        <dbReference type="EMBL" id="GAA0856811.1"/>
    </source>
</evidence>
<name>A0ABN1LJD2_9ALTE</name>
<dbReference type="InterPro" id="IPR050793">
    <property type="entry name" value="CMP-NeuNAc_synthase"/>
</dbReference>
<dbReference type="SUPFAM" id="SSF53448">
    <property type="entry name" value="Nucleotide-diphospho-sugar transferases"/>
    <property type="match status" value="1"/>
</dbReference>
<dbReference type="PANTHER" id="PTHR21485:SF6">
    <property type="entry name" value="N-ACYLNEURAMINATE CYTIDYLYLTRANSFERASE-RELATED"/>
    <property type="match status" value="1"/>
</dbReference>
<keyword evidence="1" id="KW-0548">Nucleotidyltransferase</keyword>
<dbReference type="Proteomes" id="UP001500359">
    <property type="component" value="Unassembled WGS sequence"/>
</dbReference>
<organism evidence="1 2">
    <name type="scientific">Aliiglaciecola litoralis</name>
    <dbReference type="NCBI Taxonomy" id="582857"/>
    <lineage>
        <taxon>Bacteria</taxon>
        <taxon>Pseudomonadati</taxon>
        <taxon>Pseudomonadota</taxon>
        <taxon>Gammaproteobacteria</taxon>
        <taxon>Alteromonadales</taxon>
        <taxon>Alteromonadaceae</taxon>
        <taxon>Aliiglaciecola</taxon>
    </lineage>
</organism>
<dbReference type="EMBL" id="BAAAFD010000005">
    <property type="protein sequence ID" value="GAA0856811.1"/>
    <property type="molecule type" value="Genomic_DNA"/>
</dbReference>
<protein>
    <submittedName>
        <fullName evidence="1">Acylneuraminate cytidylyltransferase family protein</fullName>
    </submittedName>
</protein>
<sequence length="232" mass="26736">MTKKIVALLPMKANSTRVKGKNFREFCGKPLFRWILDSLLAVDEIDEVIINTDAREILAENGLVDTDRIRIRDRHKDICGDDVSMNLVLADDLANVEADMYLMTHTTNPLLRPETIKKAILEFADAREKSDTDSLFTVNKIQTRFYREDCSPINHDPNNLIPTQNLEPWYEENSNLYIFTRDSFATTQARIGKHPMMMVTPDMESSDIDTPDDWDRAIVTTHYFIQKGLIKP</sequence>